<sequence length="287" mass="31387">MVDIDSVLRLHLPHYDVVSLTELGQGLDNVVYLVNDELVVRISKESDAVQRAETTRREAGLLAALTGWSTLPIPQPIFADIEQGALAYTALPGRPLNQRPVAEPIRLAPVLGGFLSRLHQAPLDAVNTLVSPDPYPMTAWRDDAEFAYREVSQHITPPVRRPIERFLASTPPPEPRTVTLCHNDLGTEHILAGTDTDEITGIIDWTDAALADPMRDLALIFRDLGPDVFDATIANYAEPPDAGDRARAVFYARCSVLEDIAYGVTSGAQHYADAGIAHLAWIFSAHS</sequence>
<keyword evidence="3" id="KW-1185">Reference proteome</keyword>
<dbReference type="Pfam" id="PF01636">
    <property type="entry name" value="APH"/>
    <property type="match status" value="1"/>
</dbReference>
<protein>
    <submittedName>
        <fullName evidence="2">Aminoglycoside phosphotransferase family protein</fullName>
    </submittedName>
</protein>
<gene>
    <name evidence="2" type="ORF">G1H11_18725</name>
</gene>
<dbReference type="InterPro" id="IPR051678">
    <property type="entry name" value="AGP_Transferase"/>
</dbReference>
<dbReference type="GO" id="GO:0016740">
    <property type="term" value="F:transferase activity"/>
    <property type="evidence" value="ECO:0007669"/>
    <property type="project" value="UniProtKB-KW"/>
</dbReference>
<feature type="domain" description="Aminoglycoside phosphotransferase" evidence="1">
    <location>
        <begin position="20"/>
        <end position="237"/>
    </location>
</feature>
<dbReference type="PANTHER" id="PTHR21310">
    <property type="entry name" value="AMINOGLYCOSIDE PHOSPHOTRANSFERASE-RELATED-RELATED"/>
    <property type="match status" value="1"/>
</dbReference>
<dbReference type="InterPro" id="IPR011009">
    <property type="entry name" value="Kinase-like_dom_sf"/>
</dbReference>
<dbReference type="RefSeq" id="WP_163820127.1">
    <property type="nucleotide sequence ID" value="NZ_JAAGOB010000011.1"/>
</dbReference>
<evidence type="ECO:0000313" key="3">
    <source>
        <dbReference type="Proteomes" id="UP000469185"/>
    </source>
</evidence>
<evidence type="ECO:0000259" key="1">
    <source>
        <dbReference type="Pfam" id="PF01636"/>
    </source>
</evidence>
<dbReference type="Gene3D" id="3.90.1200.10">
    <property type="match status" value="1"/>
</dbReference>
<dbReference type="AlphaFoldDB" id="A0A6N9YQX1"/>
<comment type="caution">
    <text evidence="2">The sequence shown here is derived from an EMBL/GenBank/DDBJ whole genome shotgun (WGS) entry which is preliminary data.</text>
</comment>
<evidence type="ECO:0000313" key="2">
    <source>
        <dbReference type="EMBL" id="NED97335.1"/>
    </source>
</evidence>
<dbReference type="EMBL" id="JAAGOB010000011">
    <property type="protein sequence ID" value="NED97335.1"/>
    <property type="molecule type" value="Genomic_DNA"/>
</dbReference>
<dbReference type="Proteomes" id="UP000469185">
    <property type="component" value="Unassembled WGS sequence"/>
</dbReference>
<dbReference type="Gene3D" id="3.30.200.20">
    <property type="entry name" value="Phosphorylase Kinase, domain 1"/>
    <property type="match status" value="1"/>
</dbReference>
<name>A0A6N9YQX1_9ACTN</name>
<proteinExistence type="predicted"/>
<dbReference type="SUPFAM" id="SSF56112">
    <property type="entry name" value="Protein kinase-like (PK-like)"/>
    <property type="match status" value="1"/>
</dbReference>
<organism evidence="2 3">
    <name type="scientific">Phytoactinopolyspora alkaliphila</name>
    <dbReference type="NCBI Taxonomy" id="1783498"/>
    <lineage>
        <taxon>Bacteria</taxon>
        <taxon>Bacillati</taxon>
        <taxon>Actinomycetota</taxon>
        <taxon>Actinomycetes</taxon>
        <taxon>Jiangellales</taxon>
        <taxon>Jiangellaceae</taxon>
        <taxon>Phytoactinopolyspora</taxon>
    </lineage>
</organism>
<reference evidence="2 3" key="1">
    <citation type="submission" date="2020-02" db="EMBL/GenBank/DDBJ databases">
        <authorList>
            <person name="Li X.-J."/>
            <person name="Feng X.-M."/>
        </authorList>
    </citation>
    <scope>NUCLEOTIDE SEQUENCE [LARGE SCALE GENOMIC DNA]</scope>
    <source>
        <strain evidence="2 3">CGMCC 4.7225</strain>
    </source>
</reference>
<keyword evidence="2" id="KW-0808">Transferase</keyword>
<dbReference type="InterPro" id="IPR002575">
    <property type="entry name" value="Aminoglycoside_PTrfase"/>
</dbReference>
<accession>A0A6N9YQX1</accession>